<name>A0A9N9C2X5_9GLOM</name>
<evidence type="ECO:0000256" key="9">
    <source>
        <dbReference type="ARBA" id="ARBA00031684"/>
    </source>
</evidence>
<gene>
    <name evidence="10" type="ORF">AMORRO_LOCUS7126</name>
</gene>
<dbReference type="GO" id="GO:0006122">
    <property type="term" value="P:mitochondrial electron transport, ubiquinol to cytochrome c"/>
    <property type="evidence" value="ECO:0007669"/>
    <property type="project" value="InterPro"/>
</dbReference>
<dbReference type="GO" id="GO:0045275">
    <property type="term" value="C:respiratory chain complex III"/>
    <property type="evidence" value="ECO:0007669"/>
    <property type="project" value="InterPro"/>
</dbReference>
<evidence type="ECO:0000313" key="10">
    <source>
        <dbReference type="EMBL" id="CAG8585923.1"/>
    </source>
</evidence>
<keyword evidence="5" id="KW-0999">Mitochondrion inner membrane</keyword>
<keyword evidence="4" id="KW-0679">Respiratory chain</keyword>
<dbReference type="Proteomes" id="UP000789342">
    <property type="component" value="Unassembled WGS sequence"/>
</dbReference>
<evidence type="ECO:0000256" key="6">
    <source>
        <dbReference type="ARBA" id="ARBA00022982"/>
    </source>
</evidence>
<dbReference type="FunFam" id="1.10.1090.10:FF:000001">
    <property type="entry name" value="Cytochrome b-c1 complex subunit 7"/>
    <property type="match status" value="1"/>
</dbReference>
<evidence type="ECO:0000256" key="3">
    <source>
        <dbReference type="ARBA" id="ARBA00022448"/>
    </source>
</evidence>
<evidence type="ECO:0000256" key="5">
    <source>
        <dbReference type="ARBA" id="ARBA00022792"/>
    </source>
</evidence>
<evidence type="ECO:0000256" key="4">
    <source>
        <dbReference type="ARBA" id="ARBA00022660"/>
    </source>
</evidence>
<feature type="non-terminal residue" evidence="10">
    <location>
        <position position="165"/>
    </location>
</feature>
<comment type="subcellular location">
    <subcellularLocation>
        <location evidence="1">Mitochondrion inner membrane</location>
        <topology evidence="1">Peripheral membrane protein</topology>
        <orientation evidence="1">Matrix side</orientation>
    </subcellularLocation>
</comment>
<keyword evidence="8" id="KW-0472">Membrane</keyword>
<protein>
    <recommendedName>
        <fullName evidence="9">Complex III subunit 7</fullName>
    </recommendedName>
</protein>
<keyword evidence="3" id="KW-0813">Transport</keyword>
<dbReference type="Gene3D" id="1.10.1090.10">
    <property type="entry name" value="Cytochrome b-c1 complex subunit 7"/>
    <property type="match status" value="1"/>
</dbReference>
<comment type="caution">
    <text evidence="10">The sequence shown here is derived from an EMBL/GenBank/DDBJ whole genome shotgun (WGS) entry which is preliminary data.</text>
</comment>
<dbReference type="EMBL" id="CAJVPV010005163">
    <property type="protein sequence ID" value="CAG8585923.1"/>
    <property type="molecule type" value="Genomic_DNA"/>
</dbReference>
<dbReference type="InterPro" id="IPR003197">
    <property type="entry name" value="QCR7"/>
</dbReference>
<dbReference type="InterPro" id="IPR036544">
    <property type="entry name" value="QCR7_sf"/>
</dbReference>
<comment type="similarity">
    <text evidence="2">Belongs to the UQCRB/QCR7 family.</text>
</comment>
<dbReference type="PANTHER" id="PTHR12022:SF0">
    <property type="entry name" value="CYTOCHROME B-C1 COMPLEX SUBUNIT 7"/>
    <property type="match status" value="1"/>
</dbReference>
<dbReference type="GO" id="GO:0005743">
    <property type="term" value="C:mitochondrial inner membrane"/>
    <property type="evidence" value="ECO:0007669"/>
    <property type="project" value="UniProtKB-SubCell"/>
</dbReference>
<evidence type="ECO:0000256" key="8">
    <source>
        <dbReference type="ARBA" id="ARBA00023136"/>
    </source>
</evidence>
<accession>A0A9N9C2X5</accession>
<dbReference type="Pfam" id="PF02271">
    <property type="entry name" value="UCR_14kD"/>
    <property type="match status" value="1"/>
</dbReference>
<dbReference type="AlphaFoldDB" id="A0A9N9C2X5"/>
<evidence type="ECO:0000256" key="2">
    <source>
        <dbReference type="ARBA" id="ARBA00008554"/>
    </source>
</evidence>
<evidence type="ECO:0000313" key="11">
    <source>
        <dbReference type="Proteomes" id="UP000789342"/>
    </source>
</evidence>
<evidence type="ECO:0000256" key="7">
    <source>
        <dbReference type="ARBA" id="ARBA00023128"/>
    </source>
</evidence>
<organism evidence="10 11">
    <name type="scientific">Acaulospora morrowiae</name>
    <dbReference type="NCBI Taxonomy" id="94023"/>
    <lineage>
        <taxon>Eukaryota</taxon>
        <taxon>Fungi</taxon>
        <taxon>Fungi incertae sedis</taxon>
        <taxon>Mucoromycota</taxon>
        <taxon>Glomeromycotina</taxon>
        <taxon>Glomeromycetes</taxon>
        <taxon>Diversisporales</taxon>
        <taxon>Acaulosporaceae</taxon>
        <taxon>Acaulospora</taxon>
    </lineage>
</organism>
<dbReference type="PANTHER" id="PTHR12022">
    <property type="entry name" value="UBIQUINOL-CYTOCHROME C REDUCTASE COMPLEX 14 KD PROTEIN"/>
    <property type="match status" value="1"/>
</dbReference>
<keyword evidence="11" id="KW-1185">Reference proteome</keyword>
<proteinExistence type="inferred from homology"/>
<dbReference type="SUPFAM" id="SSF81524">
    <property type="entry name" value="14 kDa protein of cytochrome bc1 complex (Ubiquinol-cytochrome c reductase)"/>
    <property type="match status" value="1"/>
</dbReference>
<dbReference type="OrthoDB" id="425749at2759"/>
<evidence type="ECO:0000256" key="1">
    <source>
        <dbReference type="ARBA" id="ARBA00004443"/>
    </source>
</evidence>
<sequence>ADLKFLRLSASLNTNLVREIESRDIYGSNVQHQYVFTHLTMSYPTLYNTIKNNRFLHRYLKPLADYYANLSGYRQLGLRYDDIIIEENSTVQEALRRLSPQETDLRNIRIRNAYQLSLTHKILPKEKWTKPEEDVRFLTPIIEQVAFEEAERESFEAIKVVRKAS</sequence>
<keyword evidence="7" id="KW-0496">Mitochondrion</keyword>
<keyword evidence="6" id="KW-0249">Electron transport</keyword>
<reference evidence="10" key="1">
    <citation type="submission" date="2021-06" db="EMBL/GenBank/DDBJ databases">
        <authorList>
            <person name="Kallberg Y."/>
            <person name="Tangrot J."/>
            <person name="Rosling A."/>
        </authorList>
    </citation>
    <scope>NUCLEOTIDE SEQUENCE</scope>
    <source>
        <strain evidence="10">CL551</strain>
    </source>
</reference>